<dbReference type="InterPro" id="IPR046198">
    <property type="entry name" value="DUF6230"/>
</dbReference>
<protein>
    <recommendedName>
        <fullName evidence="3">Cholesterol esterase</fullName>
    </recommendedName>
</protein>
<reference evidence="1" key="1">
    <citation type="submission" date="2020-11" db="EMBL/GenBank/DDBJ databases">
        <title>Sequencing the genomes of 1000 actinobacteria strains.</title>
        <authorList>
            <person name="Klenk H.-P."/>
        </authorList>
    </citation>
    <scope>NUCLEOTIDE SEQUENCE</scope>
    <source>
        <strain evidence="1">DSM 45356</strain>
    </source>
</reference>
<gene>
    <name evidence="1" type="ORF">IW245_001536</name>
</gene>
<keyword evidence="2" id="KW-1185">Reference proteome</keyword>
<dbReference type="PROSITE" id="PS51318">
    <property type="entry name" value="TAT"/>
    <property type="match status" value="1"/>
</dbReference>
<dbReference type="Pfam" id="PF19741">
    <property type="entry name" value="DUF6230"/>
    <property type="match status" value="1"/>
</dbReference>
<sequence length="175" mass="18204">MAHDRRRLTTAAAAALGGLIVLAPLIDLGVVPVAFAATGDNYRMSVDDLTGENFAMYATSDTGAVAVLDNATAARVCQSRRVGPVVWRATAGTPGHRVRITNLVLDAQQLDGADLTMTGAETSGLRPVEPNRGLFGMSAAAVRVSHYAQTGTATNTGWMSMPGTDVRMGVDVAEC</sequence>
<evidence type="ECO:0000313" key="2">
    <source>
        <dbReference type="Proteomes" id="UP000622552"/>
    </source>
</evidence>
<name>A0A8J7KNK5_9ACTN</name>
<organism evidence="1 2">
    <name type="scientific">Longispora fulva</name>
    <dbReference type="NCBI Taxonomy" id="619741"/>
    <lineage>
        <taxon>Bacteria</taxon>
        <taxon>Bacillati</taxon>
        <taxon>Actinomycetota</taxon>
        <taxon>Actinomycetes</taxon>
        <taxon>Micromonosporales</taxon>
        <taxon>Micromonosporaceae</taxon>
        <taxon>Longispora</taxon>
    </lineage>
</organism>
<comment type="caution">
    <text evidence="1">The sequence shown here is derived from an EMBL/GenBank/DDBJ whole genome shotgun (WGS) entry which is preliminary data.</text>
</comment>
<evidence type="ECO:0000313" key="1">
    <source>
        <dbReference type="EMBL" id="MBG6135342.1"/>
    </source>
</evidence>
<evidence type="ECO:0008006" key="3">
    <source>
        <dbReference type="Google" id="ProtNLM"/>
    </source>
</evidence>
<accession>A0A8J7KNK5</accession>
<dbReference type="EMBL" id="JADOUF010000001">
    <property type="protein sequence ID" value="MBG6135342.1"/>
    <property type="molecule type" value="Genomic_DNA"/>
</dbReference>
<dbReference type="InterPro" id="IPR006311">
    <property type="entry name" value="TAT_signal"/>
</dbReference>
<dbReference type="Proteomes" id="UP000622552">
    <property type="component" value="Unassembled WGS sequence"/>
</dbReference>
<dbReference type="RefSeq" id="WP_197002458.1">
    <property type="nucleotide sequence ID" value="NZ_BONS01000003.1"/>
</dbReference>
<dbReference type="AlphaFoldDB" id="A0A8J7KNK5"/>
<proteinExistence type="predicted"/>